<proteinExistence type="predicted"/>
<evidence type="ECO:0008006" key="3">
    <source>
        <dbReference type="Google" id="ProtNLM"/>
    </source>
</evidence>
<dbReference type="EMBL" id="CP121472">
    <property type="protein sequence ID" value="WPL19534.1"/>
    <property type="molecule type" value="Genomic_DNA"/>
</dbReference>
<organism evidence="1 2">
    <name type="scientific">Thiorhodovibrio winogradskyi</name>
    <dbReference type="NCBI Taxonomy" id="77007"/>
    <lineage>
        <taxon>Bacteria</taxon>
        <taxon>Pseudomonadati</taxon>
        <taxon>Pseudomonadota</taxon>
        <taxon>Gammaproteobacteria</taxon>
        <taxon>Chromatiales</taxon>
        <taxon>Chromatiaceae</taxon>
        <taxon>Thiorhodovibrio</taxon>
    </lineage>
</organism>
<name>A0ABZ0SFT9_9GAMM</name>
<gene>
    <name evidence="1" type="ORF">Thiowin_04665</name>
</gene>
<dbReference type="Proteomes" id="UP001432180">
    <property type="component" value="Chromosome"/>
</dbReference>
<protein>
    <recommendedName>
        <fullName evidence="3">DUF4214 domain-containing protein</fullName>
    </recommendedName>
</protein>
<evidence type="ECO:0000313" key="1">
    <source>
        <dbReference type="EMBL" id="WPL19534.1"/>
    </source>
</evidence>
<dbReference type="InterPro" id="IPR038255">
    <property type="entry name" value="PBS_linker_sf"/>
</dbReference>
<dbReference type="RefSeq" id="WP_328985275.1">
    <property type="nucleotide sequence ID" value="NZ_CP121472.1"/>
</dbReference>
<accession>A0ABZ0SFT9</accession>
<sequence>MSTPNFLTPTTNHFLLELANSAEYQAISAEAVMLDLFYVGLLNRAPGAEGYAYWQEELADADTPLTYFDVFLSSQEYQDRFLPTDEETAALNLVGVAAAHGGDWGGS</sequence>
<reference evidence="1 2" key="1">
    <citation type="journal article" date="2023" name="Microorganisms">
        <title>Thiorhodovibrio frisius and Trv. litoralis spp. nov., Two Novel Members from a Clade of Fastidious Purple Sulfur Bacteria That Exhibit Unique Red-Shifted Light-Harvesting Capabilities.</title>
        <authorList>
            <person name="Methner A."/>
            <person name="Kuzyk S.B."/>
            <person name="Petersen J."/>
            <person name="Bauer S."/>
            <person name="Brinkmann H."/>
            <person name="Sichau K."/>
            <person name="Wanner G."/>
            <person name="Wolf J."/>
            <person name="Neumann-Schaal M."/>
            <person name="Henke P."/>
            <person name="Tank M."/>
            <person name="Sproer C."/>
            <person name="Bunk B."/>
            <person name="Overmann J."/>
        </authorList>
    </citation>
    <scope>NUCLEOTIDE SEQUENCE [LARGE SCALE GENOMIC DNA]</scope>
    <source>
        <strain evidence="1 2">DSM 6702</strain>
    </source>
</reference>
<keyword evidence="2" id="KW-1185">Reference proteome</keyword>
<evidence type="ECO:0000313" key="2">
    <source>
        <dbReference type="Proteomes" id="UP001432180"/>
    </source>
</evidence>
<dbReference type="Gene3D" id="1.10.3130.20">
    <property type="entry name" value="Phycobilisome linker domain"/>
    <property type="match status" value="1"/>
</dbReference>